<dbReference type="AlphaFoldDB" id="A0A8J3BU87"/>
<dbReference type="RefSeq" id="WP_189115846.1">
    <property type="nucleotide sequence ID" value="NZ_BMQC01000022.1"/>
</dbReference>
<reference evidence="1" key="2">
    <citation type="submission" date="2020-09" db="EMBL/GenBank/DDBJ databases">
        <authorList>
            <person name="Sun Q."/>
            <person name="Ohkuma M."/>
        </authorList>
    </citation>
    <scope>NUCLEOTIDE SEQUENCE</scope>
    <source>
        <strain evidence="1">JCM 3091</strain>
    </source>
</reference>
<dbReference type="Pfam" id="PF10094">
    <property type="entry name" value="DUF2332"/>
    <property type="match status" value="1"/>
</dbReference>
<accession>A0A8J3BU87</accession>
<sequence>MQDTAARYRRFATQESTDSPSYARLAAAVAKDAALLGRLDTLPVAKRQPNLYFGAVRYLGGPDGDAAAFRAFSVDRWDDVAAVMRARRTQTNEVGRCAALLPLLARIDGPVALLEIGASAGLCLYPDRYRYRYGDHLVGPADSAVEIPCEVTGPVPLPRRMPRVVWRAGLDLNPLDVADEDTLRWLEALVWPEHADRLARLRGAAAAVRADPPRLVRGDLLTDVPALAASAPADATLVVYHMAALVYVEPVRRREEFARTVRALPGHWVSQEGPAVLPSLLPGGADEAWSRMVLAWDGVPVASAHPHGRALHWR</sequence>
<gene>
    <name evidence="1" type="ORF">GCM10010124_39290</name>
</gene>
<dbReference type="InterPro" id="IPR011200">
    <property type="entry name" value="UCP012608"/>
</dbReference>
<comment type="caution">
    <text evidence="1">The sequence shown here is derived from an EMBL/GenBank/DDBJ whole genome shotgun (WGS) entry which is preliminary data.</text>
</comment>
<evidence type="ECO:0000313" key="2">
    <source>
        <dbReference type="Proteomes" id="UP000662200"/>
    </source>
</evidence>
<name>A0A8J3BU87_9ACTN</name>
<evidence type="ECO:0000313" key="1">
    <source>
        <dbReference type="EMBL" id="GGK42561.1"/>
    </source>
</evidence>
<dbReference type="Proteomes" id="UP000662200">
    <property type="component" value="Unassembled WGS sequence"/>
</dbReference>
<reference evidence="1" key="1">
    <citation type="journal article" date="2014" name="Int. J. Syst. Evol. Microbiol.">
        <title>Complete genome sequence of Corynebacterium casei LMG S-19264T (=DSM 44701T), isolated from a smear-ripened cheese.</title>
        <authorList>
            <consortium name="US DOE Joint Genome Institute (JGI-PGF)"/>
            <person name="Walter F."/>
            <person name="Albersmeier A."/>
            <person name="Kalinowski J."/>
            <person name="Ruckert C."/>
        </authorList>
    </citation>
    <scope>NUCLEOTIDE SEQUENCE</scope>
    <source>
        <strain evidence="1">JCM 3091</strain>
    </source>
</reference>
<protein>
    <recommendedName>
        <fullName evidence="3">DUF2332 domain-containing protein</fullName>
    </recommendedName>
</protein>
<proteinExistence type="predicted"/>
<evidence type="ECO:0008006" key="3">
    <source>
        <dbReference type="Google" id="ProtNLM"/>
    </source>
</evidence>
<organism evidence="1 2">
    <name type="scientific">Pilimelia terevasa</name>
    <dbReference type="NCBI Taxonomy" id="53372"/>
    <lineage>
        <taxon>Bacteria</taxon>
        <taxon>Bacillati</taxon>
        <taxon>Actinomycetota</taxon>
        <taxon>Actinomycetes</taxon>
        <taxon>Micromonosporales</taxon>
        <taxon>Micromonosporaceae</taxon>
        <taxon>Pilimelia</taxon>
    </lineage>
</organism>
<keyword evidence="2" id="KW-1185">Reference proteome</keyword>
<dbReference type="EMBL" id="BMQC01000022">
    <property type="protein sequence ID" value="GGK42561.1"/>
    <property type="molecule type" value="Genomic_DNA"/>
</dbReference>